<protein>
    <submittedName>
        <fullName evidence="2">Uncharacterized protein</fullName>
    </submittedName>
</protein>
<evidence type="ECO:0000313" key="3">
    <source>
        <dbReference type="Proteomes" id="UP000249130"/>
    </source>
</evidence>
<organism evidence="2 3">
    <name type="scientific">Rhodoplanes roseus</name>
    <dbReference type="NCBI Taxonomy" id="29409"/>
    <lineage>
        <taxon>Bacteria</taxon>
        <taxon>Pseudomonadati</taxon>
        <taxon>Pseudomonadota</taxon>
        <taxon>Alphaproteobacteria</taxon>
        <taxon>Hyphomicrobiales</taxon>
        <taxon>Nitrobacteraceae</taxon>
        <taxon>Rhodoplanes</taxon>
    </lineage>
</organism>
<feature type="transmembrane region" description="Helical" evidence="1">
    <location>
        <begin position="157"/>
        <end position="174"/>
    </location>
</feature>
<keyword evidence="1" id="KW-1133">Transmembrane helix</keyword>
<name>A0A327L2B2_9BRAD</name>
<feature type="transmembrane region" description="Helical" evidence="1">
    <location>
        <begin position="92"/>
        <end position="113"/>
    </location>
</feature>
<feature type="transmembrane region" description="Helical" evidence="1">
    <location>
        <begin position="34"/>
        <end position="55"/>
    </location>
</feature>
<evidence type="ECO:0000313" key="2">
    <source>
        <dbReference type="EMBL" id="RAI43622.1"/>
    </source>
</evidence>
<dbReference type="RefSeq" id="WP_111419530.1">
    <property type="nucleotide sequence ID" value="NZ_NPEX01000079.1"/>
</dbReference>
<dbReference type="OrthoDB" id="7275411at2"/>
<dbReference type="AlphaFoldDB" id="A0A327L2B2"/>
<feature type="transmembrane region" description="Helical" evidence="1">
    <location>
        <begin position="208"/>
        <end position="230"/>
    </location>
</feature>
<dbReference type="Proteomes" id="UP000249130">
    <property type="component" value="Unassembled WGS sequence"/>
</dbReference>
<feature type="transmembrane region" description="Helical" evidence="1">
    <location>
        <begin position="236"/>
        <end position="256"/>
    </location>
</feature>
<feature type="transmembrane region" description="Helical" evidence="1">
    <location>
        <begin position="61"/>
        <end position="85"/>
    </location>
</feature>
<comment type="caution">
    <text evidence="2">The sequence shown here is derived from an EMBL/GenBank/DDBJ whole genome shotgun (WGS) entry which is preliminary data.</text>
</comment>
<proteinExistence type="predicted"/>
<gene>
    <name evidence="2" type="ORF">CH341_13350</name>
</gene>
<evidence type="ECO:0000256" key="1">
    <source>
        <dbReference type="SAM" id="Phobius"/>
    </source>
</evidence>
<accession>A0A327L2B2</accession>
<keyword evidence="1" id="KW-0812">Transmembrane</keyword>
<keyword evidence="3" id="KW-1185">Reference proteome</keyword>
<feature type="transmembrane region" description="Helical" evidence="1">
    <location>
        <begin position="6"/>
        <end position="27"/>
    </location>
</feature>
<sequence>MSPDLALLPLAAKMATTALIVVVATLAAERAGALLGAMIATLPTSTGPAYVFLALDHSADFIAAAALASFTANIPNGIFALAYVLAAQRHGIVASALTALAAWFLAGLVVQAVPWSTGPAVVVVFAVLLGCVALASRWRHAAAPLARRRWYDIPARAVMVASLVGFVVTGSAWLGTGFTGLLSAFPVVLLSFVIILQPRLGGPATAAIIANALVGLVGFTTACLVIHLSVPRLGVWPGLALALAVAVGFNLAVLLVRRPRRGVARR</sequence>
<reference evidence="2 3" key="1">
    <citation type="submission" date="2017-07" db="EMBL/GenBank/DDBJ databases">
        <title>Draft Genome Sequences of Select Purple Nonsulfur Bacteria.</title>
        <authorList>
            <person name="Lasarre B."/>
            <person name="Mckinlay J.B."/>
        </authorList>
    </citation>
    <scope>NUCLEOTIDE SEQUENCE [LARGE SCALE GENOMIC DNA]</scope>
    <source>
        <strain evidence="2 3">DSM 5909</strain>
    </source>
</reference>
<feature type="transmembrane region" description="Helical" evidence="1">
    <location>
        <begin position="119"/>
        <end position="136"/>
    </location>
</feature>
<dbReference type="EMBL" id="NPEX01000079">
    <property type="protein sequence ID" value="RAI43622.1"/>
    <property type="molecule type" value="Genomic_DNA"/>
</dbReference>
<feature type="transmembrane region" description="Helical" evidence="1">
    <location>
        <begin position="180"/>
        <end position="196"/>
    </location>
</feature>
<keyword evidence="1" id="KW-0472">Membrane</keyword>